<reference evidence="3" key="1">
    <citation type="submission" date="2011-07" db="EMBL/GenBank/DDBJ databases">
        <title>Complete genome sequence of Acetobacterium woodii.</title>
        <authorList>
            <person name="Poehlein A."/>
            <person name="Schmidt S."/>
            <person name="Kaster A.-K."/>
            <person name="Goenrich M."/>
            <person name="Vollmers J."/>
            <person name="Thuermer A."/>
            <person name="Gottschalk G."/>
            <person name="Thauer R.K."/>
            <person name="Daniel R."/>
            <person name="Mueller V."/>
        </authorList>
    </citation>
    <scope>NUCLEOTIDE SEQUENCE [LARGE SCALE GENOMIC DNA]</scope>
    <source>
        <strain evidence="3">ATCC 29683 / DSM 1030 / JCM 2381 / KCTC 1655 / WB1</strain>
    </source>
</reference>
<dbReference type="STRING" id="931626.Awo_c26290"/>
<dbReference type="KEGG" id="awo:Awo_c26290"/>
<protein>
    <submittedName>
        <fullName evidence="2">Uncharacterized protein</fullName>
    </submittedName>
</protein>
<dbReference type="AlphaFoldDB" id="H6LEU2"/>
<dbReference type="InterPro" id="IPR052534">
    <property type="entry name" value="Extracell_DNA_Util/SecSys_Comp"/>
</dbReference>
<dbReference type="Proteomes" id="UP000007177">
    <property type="component" value="Chromosome"/>
</dbReference>
<dbReference type="eggNOG" id="COG3166">
    <property type="taxonomic scope" value="Bacteria"/>
</dbReference>
<dbReference type="RefSeq" id="WP_014356985.1">
    <property type="nucleotide sequence ID" value="NC_016894.1"/>
</dbReference>
<gene>
    <name evidence="2" type="ordered locus">Awo_c26290</name>
</gene>
<keyword evidence="1" id="KW-0472">Membrane</keyword>
<organism evidence="2 3">
    <name type="scientific">Acetobacterium woodii (strain ATCC 29683 / DSM 1030 / JCM 2381 / KCTC 1655 / WB1)</name>
    <dbReference type="NCBI Taxonomy" id="931626"/>
    <lineage>
        <taxon>Bacteria</taxon>
        <taxon>Bacillati</taxon>
        <taxon>Bacillota</taxon>
        <taxon>Clostridia</taxon>
        <taxon>Eubacteriales</taxon>
        <taxon>Eubacteriaceae</taxon>
        <taxon>Acetobacterium</taxon>
    </lineage>
</organism>
<dbReference type="PANTHER" id="PTHR40278:SF1">
    <property type="entry name" value="DNA UTILIZATION PROTEIN HOFN"/>
    <property type="match status" value="1"/>
</dbReference>
<keyword evidence="1" id="KW-0812">Transmembrane</keyword>
<evidence type="ECO:0000313" key="2">
    <source>
        <dbReference type="EMBL" id="AFA49385.1"/>
    </source>
</evidence>
<evidence type="ECO:0000313" key="3">
    <source>
        <dbReference type="Proteomes" id="UP000007177"/>
    </source>
</evidence>
<sequence>MKHEMNLLPVHVTQKKDKNGPKRKGWLMVVGSFLGVFLLYGVLLFLDGSCQNDLTQIEELIKSKSDYQIIYTNLNSQKALLEHRLSLLAAVNAGKDMPVNALAEINQARPEGIKLSSFRFDDGLLCISGETQNNAEILEFKEKLSQVECFKVINMVNTNKKKEAVMDKNQVKEDIWDFTFDIQMVEV</sequence>
<keyword evidence="3" id="KW-1185">Reference proteome</keyword>
<accession>H6LEU2</accession>
<name>H6LEU2_ACEWD</name>
<evidence type="ECO:0000256" key="1">
    <source>
        <dbReference type="SAM" id="Phobius"/>
    </source>
</evidence>
<keyword evidence="1" id="KW-1133">Transmembrane helix</keyword>
<dbReference type="InterPro" id="IPR007813">
    <property type="entry name" value="PilN"/>
</dbReference>
<proteinExistence type="predicted"/>
<feature type="transmembrane region" description="Helical" evidence="1">
    <location>
        <begin position="25"/>
        <end position="46"/>
    </location>
</feature>
<dbReference type="EMBL" id="CP002987">
    <property type="protein sequence ID" value="AFA49385.1"/>
    <property type="molecule type" value="Genomic_DNA"/>
</dbReference>
<dbReference type="Pfam" id="PF05137">
    <property type="entry name" value="PilN"/>
    <property type="match status" value="1"/>
</dbReference>
<reference evidence="2 3" key="2">
    <citation type="journal article" date="2012" name="PLoS ONE">
        <title>An ancient pathway combining carbon dioxide fixation with the generation and utilization of a sodium ion gradient for ATP synthesis.</title>
        <authorList>
            <person name="Poehlein A."/>
            <person name="Schmidt S."/>
            <person name="Kaster A.K."/>
            <person name="Goenrich M."/>
            <person name="Vollmers J."/>
            <person name="Thurmer A."/>
            <person name="Bertsch J."/>
            <person name="Schuchmann K."/>
            <person name="Voigt B."/>
            <person name="Hecker M."/>
            <person name="Daniel R."/>
            <person name="Thauer R.K."/>
            <person name="Gottschalk G."/>
            <person name="Muller V."/>
        </authorList>
    </citation>
    <scope>NUCLEOTIDE SEQUENCE [LARGE SCALE GENOMIC DNA]</scope>
    <source>
        <strain evidence="3">ATCC 29683 / DSM 1030 / JCM 2381 / KCTC 1655 / WB1</strain>
    </source>
</reference>
<dbReference type="HOGENOM" id="CLU_1444756_0_0_9"/>
<dbReference type="PANTHER" id="PTHR40278">
    <property type="entry name" value="DNA UTILIZATION PROTEIN HOFN"/>
    <property type="match status" value="1"/>
</dbReference>